<name>A0A0F4YNW4_RASE3</name>
<gene>
    <name evidence="2" type="ORF">T310_6690</name>
</gene>
<proteinExistence type="predicted"/>
<comment type="caution">
    <text evidence="2">The sequence shown here is derived from an EMBL/GenBank/DDBJ whole genome shotgun (WGS) entry which is preliminary data.</text>
</comment>
<reference evidence="2 3" key="1">
    <citation type="submission" date="2015-04" db="EMBL/GenBank/DDBJ databases">
        <authorList>
            <person name="Heijne W.H."/>
            <person name="Fedorova N.D."/>
            <person name="Nierman W.C."/>
            <person name="Vollebregt A.W."/>
            <person name="Zhao Z."/>
            <person name="Wu L."/>
            <person name="Kumar M."/>
            <person name="Stam H."/>
            <person name="van den Berg M.A."/>
            <person name="Pel H.J."/>
        </authorList>
    </citation>
    <scope>NUCLEOTIDE SEQUENCE [LARGE SCALE GENOMIC DNA]</scope>
    <source>
        <strain evidence="2 3">CBS 393.64</strain>
    </source>
</reference>
<dbReference type="EMBL" id="LASV01000358">
    <property type="protein sequence ID" value="KKA19323.1"/>
    <property type="molecule type" value="Genomic_DNA"/>
</dbReference>
<dbReference type="GeneID" id="25318985"/>
<feature type="region of interest" description="Disordered" evidence="1">
    <location>
        <begin position="114"/>
        <end position="155"/>
    </location>
</feature>
<organism evidence="2 3">
    <name type="scientific">Rasamsonia emersonii (strain ATCC 16479 / CBS 393.64 / IMI 116815)</name>
    <dbReference type="NCBI Taxonomy" id="1408163"/>
    <lineage>
        <taxon>Eukaryota</taxon>
        <taxon>Fungi</taxon>
        <taxon>Dikarya</taxon>
        <taxon>Ascomycota</taxon>
        <taxon>Pezizomycotina</taxon>
        <taxon>Eurotiomycetes</taxon>
        <taxon>Eurotiomycetidae</taxon>
        <taxon>Eurotiales</taxon>
        <taxon>Trichocomaceae</taxon>
        <taxon>Rasamsonia</taxon>
    </lineage>
</organism>
<feature type="compositionally biased region" description="Basic and acidic residues" evidence="1">
    <location>
        <begin position="114"/>
        <end position="146"/>
    </location>
</feature>
<sequence length="249" mass="27566">MQTDRNDFLSSWPPNGRSEYDAIELLIALSGPVLFLSVPLLAHKGVESHQSPDSLDEIVDDPGPPQPGEQGHAVWPQPLDSEVDCLSKVDRRHGRYQKRLDRVAESGEAWHVAERDGVERRPGQEVAASRERNKGRQADGEQDRVGSRRRPVLPDDDVGEAQRLKAVIAHVDDSLPDVVERRERRLERNPIARAVGADDQLREADVFHLGRLCCAAGNETVDFQEQGQQVLVVCIHVVDDALSAVGHVG</sequence>
<dbReference type="AlphaFoldDB" id="A0A0F4YNW4"/>
<evidence type="ECO:0000313" key="3">
    <source>
        <dbReference type="Proteomes" id="UP000053958"/>
    </source>
</evidence>
<accession>A0A0F4YNW4</accession>
<dbReference type="RefSeq" id="XP_013325935.1">
    <property type="nucleotide sequence ID" value="XM_013470481.1"/>
</dbReference>
<protein>
    <submittedName>
        <fullName evidence="2">Uncharacterized protein</fullName>
    </submittedName>
</protein>
<feature type="region of interest" description="Disordered" evidence="1">
    <location>
        <begin position="46"/>
        <end position="80"/>
    </location>
</feature>
<evidence type="ECO:0000256" key="1">
    <source>
        <dbReference type="SAM" id="MobiDB-lite"/>
    </source>
</evidence>
<keyword evidence="3" id="KW-1185">Reference proteome</keyword>
<dbReference type="Proteomes" id="UP000053958">
    <property type="component" value="Unassembled WGS sequence"/>
</dbReference>
<evidence type="ECO:0000313" key="2">
    <source>
        <dbReference type="EMBL" id="KKA19323.1"/>
    </source>
</evidence>